<dbReference type="Proteomes" id="UP000617340">
    <property type="component" value="Unassembled WGS sequence"/>
</dbReference>
<comment type="caution">
    <text evidence="2">The sequence shown here is derived from an EMBL/GenBank/DDBJ whole genome shotgun (WGS) entry which is preliminary data.</text>
</comment>
<evidence type="ECO:0000256" key="1">
    <source>
        <dbReference type="SAM" id="MobiDB-lite"/>
    </source>
</evidence>
<protein>
    <submittedName>
        <fullName evidence="2">Uncharacterized protein</fullName>
    </submittedName>
</protein>
<organism evidence="2 3">
    <name type="scientific">Vespula germanica</name>
    <name type="common">German yellow jacket</name>
    <name type="synonym">Paravespula germanica</name>
    <dbReference type="NCBI Taxonomy" id="30212"/>
    <lineage>
        <taxon>Eukaryota</taxon>
        <taxon>Metazoa</taxon>
        <taxon>Ecdysozoa</taxon>
        <taxon>Arthropoda</taxon>
        <taxon>Hexapoda</taxon>
        <taxon>Insecta</taxon>
        <taxon>Pterygota</taxon>
        <taxon>Neoptera</taxon>
        <taxon>Endopterygota</taxon>
        <taxon>Hymenoptera</taxon>
        <taxon>Apocrita</taxon>
        <taxon>Aculeata</taxon>
        <taxon>Vespoidea</taxon>
        <taxon>Vespidae</taxon>
        <taxon>Vespinae</taxon>
        <taxon>Vespula</taxon>
    </lineage>
</organism>
<dbReference type="EMBL" id="JACSDZ010000014">
    <property type="protein sequence ID" value="KAF7387390.1"/>
    <property type="molecule type" value="Genomic_DNA"/>
</dbReference>
<evidence type="ECO:0000313" key="3">
    <source>
        <dbReference type="Proteomes" id="UP000617340"/>
    </source>
</evidence>
<evidence type="ECO:0000313" key="2">
    <source>
        <dbReference type="EMBL" id="KAF7387390.1"/>
    </source>
</evidence>
<sequence length="99" mass="11619">MKEKDNFVNEVYVNAFFDYELKLNNNSKTDDDISVYFKRKNARIIRSDEDSDSSTNNRDKSFTSTRHNPERELEVFVGDAGVKIFSHDRSQYNCSITYS</sequence>
<feature type="compositionally biased region" description="Basic and acidic residues" evidence="1">
    <location>
        <begin position="57"/>
        <end position="67"/>
    </location>
</feature>
<name>A0A834MW19_VESGE</name>
<dbReference type="AlphaFoldDB" id="A0A834MW19"/>
<accession>A0A834MW19</accession>
<keyword evidence="3" id="KW-1185">Reference proteome</keyword>
<proteinExistence type="predicted"/>
<feature type="region of interest" description="Disordered" evidence="1">
    <location>
        <begin position="47"/>
        <end position="67"/>
    </location>
</feature>
<reference evidence="2" key="1">
    <citation type="journal article" date="2020" name="G3 (Bethesda)">
        <title>High-Quality Assemblies for Three Invasive Social Wasps from the &lt;i&gt;Vespula&lt;/i&gt; Genus.</title>
        <authorList>
            <person name="Harrop T.W.R."/>
            <person name="Guhlin J."/>
            <person name="McLaughlin G.M."/>
            <person name="Permina E."/>
            <person name="Stockwell P."/>
            <person name="Gilligan J."/>
            <person name="Le Lec M.F."/>
            <person name="Gruber M.A.M."/>
            <person name="Quinn O."/>
            <person name="Lovegrove M."/>
            <person name="Duncan E.J."/>
            <person name="Remnant E.J."/>
            <person name="Van Eeckhoven J."/>
            <person name="Graham B."/>
            <person name="Knapp R.A."/>
            <person name="Langford K.W."/>
            <person name="Kronenberg Z."/>
            <person name="Press M.O."/>
            <person name="Eacker S.M."/>
            <person name="Wilson-Rankin E.E."/>
            <person name="Purcell J."/>
            <person name="Lester P.J."/>
            <person name="Dearden P.K."/>
        </authorList>
    </citation>
    <scope>NUCLEOTIDE SEQUENCE</scope>
    <source>
        <strain evidence="2">Linc-1</strain>
    </source>
</reference>
<gene>
    <name evidence="2" type="ORF">HZH68_013067</name>
</gene>